<comment type="function">
    <text evidence="8">Delta(4)-fatty-acid desaturase which introduces a double bond at the 4-position in the long-chain base (LCB) of ceramides.</text>
</comment>
<dbReference type="InterPro" id="IPR011388">
    <property type="entry name" value="DES1/DES2"/>
</dbReference>
<keyword evidence="7 8" id="KW-0472">Membrane</keyword>
<keyword evidence="5 8" id="KW-0560">Oxidoreductase</keyword>
<keyword evidence="13" id="KW-1185">Reference proteome</keyword>
<dbReference type="EC" id="1.14.19.17" evidence="8"/>
<evidence type="ECO:0000256" key="8">
    <source>
        <dbReference type="PIRNR" id="PIRNR017228"/>
    </source>
</evidence>
<dbReference type="PANTHER" id="PTHR12879:SF8">
    <property type="entry name" value="SPHINGOLIPID DELTA(4)-DESATURASE DES1"/>
    <property type="match status" value="1"/>
</dbReference>
<evidence type="ECO:0000256" key="10">
    <source>
        <dbReference type="SAM" id="Phobius"/>
    </source>
</evidence>
<evidence type="ECO:0000256" key="2">
    <source>
        <dbReference type="ARBA" id="ARBA00006146"/>
    </source>
</evidence>
<evidence type="ECO:0000256" key="5">
    <source>
        <dbReference type="ARBA" id="ARBA00023002"/>
    </source>
</evidence>
<dbReference type="EMBL" id="KV454212">
    <property type="protein sequence ID" value="ODQ57876.1"/>
    <property type="molecule type" value="Genomic_DNA"/>
</dbReference>
<evidence type="ECO:0000259" key="11">
    <source>
        <dbReference type="SMART" id="SM01269"/>
    </source>
</evidence>
<feature type="transmembrane region" description="Helical" evidence="10">
    <location>
        <begin position="205"/>
        <end position="227"/>
    </location>
</feature>
<evidence type="ECO:0000256" key="6">
    <source>
        <dbReference type="ARBA" id="ARBA00023098"/>
    </source>
</evidence>
<name>A0A1E3NXJ1_WICAA</name>
<dbReference type="InterPro" id="IPR013866">
    <property type="entry name" value="Sphingolipid_d4-desaturase_N"/>
</dbReference>
<keyword evidence="8" id="KW-0746">Sphingolipid metabolism</keyword>
<comment type="similarity">
    <text evidence="2 8">Belongs to the fatty acid desaturase type 1 family. DEGS subfamily.</text>
</comment>
<proteinExistence type="inferred from homology"/>
<keyword evidence="4 10" id="KW-1133">Transmembrane helix</keyword>
<organism evidence="12 13">
    <name type="scientific">Wickerhamomyces anomalus (strain ATCC 58044 / CBS 1984 / NCYC 433 / NRRL Y-366-8)</name>
    <name type="common">Yeast</name>
    <name type="synonym">Hansenula anomala</name>
    <dbReference type="NCBI Taxonomy" id="683960"/>
    <lineage>
        <taxon>Eukaryota</taxon>
        <taxon>Fungi</taxon>
        <taxon>Dikarya</taxon>
        <taxon>Ascomycota</taxon>
        <taxon>Saccharomycotina</taxon>
        <taxon>Saccharomycetes</taxon>
        <taxon>Phaffomycetales</taxon>
        <taxon>Wickerhamomycetaceae</taxon>
        <taxon>Wickerhamomyces</taxon>
    </lineage>
</organism>
<dbReference type="SMART" id="SM01269">
    <property type="entry name" value="Lipid_DES"/>
    <property type="match status" value="1"/>
</dbReference>
<dbReference type="PANTHER" id="PTHR12879">
    <property type="entry name" value="SPHINGOLIPID DELTA 4 DESATURASE/C-4 HYDROXYLASE PROTEIN DES2"/>
    <property type="match status" value="1"/>
</dbReference>
<feature type="transmembrane region" description="Helical" evidence="10">
    <location>
        <begin position="124"/>
        <end position="143"/>
    </location>
</feature>
<evidence type="ECO:0000256" key="7">
    <source>
        <dbReference type="ARBA" id="ARBA00023136"/>
    </source>
</evidence>
<evidence type="ECO:0000256" key="1">
    <source>
        <dbReference type="ARBA" id="ARBA00004141"/>
    </source>
</evidence>
<dbReference type="Proteomes" id="UP000094112">
    <property type="component" value="Unassembled WGS sequence"/>
</dbReference>
<feature type="region of interest" description="Disordered" evidence="9">
    <location>
        <begin position="1"/>
        <end position="21"/>
    </location>
</feature>
<evidence type="ECO:0000256" key="9">
    <source>
        <dbReference type="SAM" id="MobiDB-lite"/>
    </source>
</evidence>
<dbReference type="AlphaFoldDB" id="A0A1E3NXJ1"/>
<dbReference type="GO" id="GO:0016020">
    <property type="term" value="C:membrane"/>
    <property type="evidence" value="ECO:0007669"/>
    <property type="project" value="UniProtKB-SubCell"/>
</dbReference>
<protein>
    <recommendedName>
        <fullName evidence="8">Sphingolipid delta(4)-desaturase</fullName>
        <ecNumber evidence="8">1.14.19.17</ecNumber>
    </recommendedName>
</protein>
<dbReference type="Pfam" id="PF08557">
    <property type="entry name" value="Lipid_DES"/>
    <property type="match status" value="1"/>
</dbReference>
<accession>A0A1E3NXJ1</accession>
<feature type="transmembrane region" description="Helical" evidence="10">
    <location>
        <begin position="63"/>
        <end position="82"/>
    </location>
</feature>
<feature type="transmembrane region" description="Helical" evidence="10">
    <location>
        <begin position="88"/>
        <end position="112"/>
    </location>
</feature>
<feature type="domain" description="Sphingolipid delta4-desaturase N-terminal" evidence="11">
    <location>
        <begin position="26"/>
        <end position="64"/>
    </location>
</feature>
<dbReference type="UniPathway" id="UPA00222"/>
<feature type="transmembrane region" description="Helical" evidence="10">
    <location>
        <begin position="171"/>
        <end position="193"/>
    </location>
</feature>
<comment type="pathway">
    <text evidence="8">Lipid metabolism; sphingolipid metabolism.</text>
</comment>
<keyword evidence="6 8" id="KW-0443">Lipid metabolism</keyword>
<dbReference type="RefSeq" id="XP_019037083.1">
    <property type="nucleotide sequence ID" value="XM_019185832.1"/>
</dbReference>
<keyword evidence="3 10" id="KW-0812">Transmembrane</keyword>
<evidence type="ECO:0000313" key="13">
    <source>
        <dbReference type="Proteomes" id="UP000094112"/>
    </source>
</evidence>
<dbReference type="Pfam" id="PF00487">
    <property type="entry name" value="FA_desaturase"/>
    <property type="match status" value="1"/>
</dbReference>
<dbReference type="OrthoDB" id="200948at2759"/>
<dbReference type="GO" id="GO:0042284">
    <property type="term" value="F:sphingolipid delta-4 desaturase activity"/>
    <property type="evidence" value="ECO:0007669"/>
    <property type="project" value="UniProtKB-UniRule"/>
</dbReference>
<dbReference type="PIRSF" id="PIRSF017228">
    <property type="entry name" value="Sphnglp_dlt4_des"/>
    <property type="match status" value="1"/>
</dbReference>
<reference evidence="12 13" key="1">
    <citation type="journal article" date="2016" name="Proc. Natl. Acad. Sci. U.S.A.">
        <title>Comparative genomics of biotechnologically important yeasts.</title>
        <authorList>
            <person name="Riley R."/>
            <person name="Haridas S."/>
            <person name="Wolfe K.H."/>
            <person name="Lopes M.R."/>
            <person name="Hittinger C.T."/>
            <person name="Goeker M."/>
            <person name="Salamov A.A."/>
            <person name="Wisecaver J.H."/>
            <person name="Long T.M."/>
            <person name="Calvey C.H."/>
            <person name="Aerts A.L."/>
            <person name="Barry K.W."/>
            <person name="Choi C."/>
            <person name="Clum A."/>
            <person name="Coughlan A.Y."/>
            <person name="Deshpande S."/>
            <person name="Douglass A.P."/>
            <person name="Hanson S.J."/>
            <person name="Klenk H.-P."/>
            <person name="LaButti K.M."/>
            <person name="Lapidus A."/>
            <person name="Lindquist E.A."/>
            <person name="Lipzen A.M."/>
            <person name="Meier-Kolthoff J.P."/>
            <person name="Ohm R.A."/>
            <person name="Otillar R.P."/>
            <person name="Pangilinan J.L."/>
            <person name="Peng Y."/>
            <person name="Rokas A."/>
            <person name="Rosa C.A."/>
            <person name="Scheuner C."/>
            <person name="Sibirny A.A."/>
            <person name="Slot J.C."/>
            <person name="Stielow J.B."/>
            <person name="Sun H."/>
            <person name="Kurtzman C.P."/>
            <person name="Blackwell M."/>
            <person name="Grigoriev I.V."/>
            <person name="Jeffries T.W."/>
        </authorList>
    </citation>
    <scope>NUCLEOTIDE SEQUENCE [LARGE SCALE GENOMIC DNA]</scope>
    <source>
        <strain evidence="13">ATCC 58044 / CBS 1984 / NCYC 433 / NRRL Y-366-8</strain>
    </source>
</reference>
<dbReference type="GeneID" id="30203078"/>
<evidence type="ECO:0000256" key="4">
    <source>
        <dbReference type="ARBA" id="ARBA00022989"/>
    </source>
</evidence>
<evidence type="ECO:0000256" key="3">
    <source>
        <dbReference type="ARBA" id="ARBA00022692"/>
    </source>
</evidence>
<evidence type="ECO:0000313" key="12">
    <source>
        <dbReference type="EMBL" id="ODQ57876.1"/>
    </source>
</evidence>
<feature type="compositionally biased region" description="Polar residues" evidence="9">
    <location>
        <begin position="10"/>
        <end position="20"/>
    </location>
</feature>
<dbReference type="STRING" id="683960.A0A1E3NXJ1"/>
<dbReference type="InterPro" id="IPR005804">
    <property type="entry name" value="FA_desaturase_dom"/>
</dbReference>
<dbReference type="CDD" id="cd03508">
    <property type="entry name" value="Delta4-sphingolipid-FADS-like"/>
    <property type="match status" value="1"/>
</dbReference>
<comment type="subcellular location">
    <subcellularLocation>
        <location evidence="1">Membrane</location>
        <topology evidence="1">Multi-pass membrane protein</topology>
    </subcellularLocation>
</comment>
<gene>
    <name evidence="12" type="ORF">WICANDRAFT_85071</name>
</gene>
<dbReference type="GO" id="GO:0046513">
    <property type="term" value="P:ceramide biosynthetic process"/>
    <property type="evidence" value="ECO:0007669"/>
    <property type="project" value="TreeGrafter"/>
</dbReference>
<comment type="catalytic activity">
    <reaction evidence="8">
        <text>an N-acylsphinganine + 2 Fe(II)-[cytochrome b5] + O2 + 2 H(+) = an N-acylsphing-4-enine + 2 Fe(III)-[cytochrome b5] + 2 H2O</text>
        <dbReference type="Rhea" id="RHEA:46544"/>
        <dbReference type="Rhea" id="RHEA-COMP:10438"/>
        <dbReference type="Rhea" id="RHEA-COMP:10439"/>
        <dbReference type="ChEBI" id="CHEBI:15377"/>
        <dbReference type="ChEBI" id="CHEBI:15378"/>
        <dbReference type="ChEBI" id="CHEBI:15379"/>
        <dbReference type="ChEBI" id="CHEBI:29033"/>
        <dbReference type="ChEBI" id="CHEBI:29034"/>
        <dbReference type="ChEBI" id="CHEBI:31488"/>
        <dbReference type="ChEBI" id="CHEBI:52639"/>
        <dbReference type="EC" id="1.14.19.17"/>
    </reaction>
</comment>
<sequence length="356" mass="41778">MSTITHRKNPSQPLTIQTPPSDAPISKLNDFYWTEETEPHTIRRKLILQKYPHVTKLCGPEPLTKFIVFGVVTLQLSLAYYLRDTDFLSWKFFLISYIIGATANQNCFLAIHELSHNLGFKKPLYNKLYSIFTNLPIGIPYSASFQPYHQLHHKYLGDEILDTDIPTNYEAIILSNVLGKSFFATFQILFYALRPMFITQIKFTYIHLVNILVQFSVDYYMVTHWGWKSLSYLIFSSFLAGSLHPCSGHFIAEHYIMNPPKSYDRTKDHPPVETYSYYGILNLFTWNVGLHNEHHDFPYVAWSKLFKLNEIANEFYVDLPKHESWTMVIVNFISDPNVLLYNRVKRENKRKVQPRE</sequence>